<dbReference type="RefSeq" id="WP_157115824.1">
    <property type="nucleotide sequence ID" value="NZ_QNRE01000025.1"/>
</dbReference>
<proteinExistence type="predicted"/>
<name>A0A366CW90_9NOCA</name>
<accession>A0A366CW90</accession>
<evidence type="ECO:0000313" key="1">
    <source>
        <dbReference type="EMBL" id="RBO82090.1"/>
    </source>
</evidence>
<gene>
    <name evidence="1" type="ORF">DFR74_12545</name>
</gene>
<dbReference type="EMBL" id="QNRE01000025">
    <property type="protein sequence ID" value="RBO82090.1"/>
    <property type="molecule type" value="Genomic_DNA"/>
</dbReference>
<reference evidence="1 2" key="1">
    <citation type="submission" date="2018-06" db="EMBL/GenBank/DDBJ databases">
        <title>Genomic Encyclopedia of Type Strains, Phase IV (KMG-IV): sequencing the most valuable type-strain genomes for metagenomic binning, comparative biology and taxonomic classification.</title>
        <authorList>
            <person name="Goeker M."/>
        </authorList>
    </citation>
    <scope>NUCLEOTIDE SEQUENCE [LARGE SCALE GENOMIC DNA]</scope>
    <source>
        <strain evidence="1 2">DSM 44599</strain>
    </source>
</reference>
<sequence>MPDQTPARCTCTHRRAAHLHRIGACQGRGLLGGQCRCEVYEPADREEADR</sequence>
<keyword evidence="2" id="KW-1185">Reference proteome</keyword>
<dbReference type="Proteomes" id="UP000252586">
    <property type="component" value="Unassembled WGS sequence"/>
</dbReference>
<dbReference type="AlphaFoldDB" id="A0A366CW90"/>
<dbReference type="STRING" id="1210090.GCA_001613185_02457"/>
<organism evidence="1 2">
    <name type="scientific">Nocardia puris</name>
    <dbReference type="NCBI Taxonomy" id="208602"/>
    <lineage>
        <taxon>Bacteria</taxon>
        <taxon>Bacillati</taxon>
        <taxon>Actinomycetota</taxon>
        <taxon>Actinomycetes</taxon>
        <taxon>Mycobacteriales</taxon>
        <taxon>Nocardiaceae</taxon>
        <taxon>Nocardia</taxon>
    </lineage>
</organism>
<evidence type="ECO:0000313" key="2">
    <source>
        <dbReference type="Proteomes" id="UP000252586"/>
    </source>
</evidence>
<protein>
    <submittedName>
        <fullName evidence="1">Uncharacterized protein</fullName>
    </submittedName>
</protein>
<comment type="caution">
    <text evidence="1">The sequence shown here is derived from an EMBL/GenBank/DDBJ whole genome shotgun (WGS) entry which is preliminary data.</text>
</comment>